<dbReference type="AlphaFoldDB" id="A0ABD0V460"/>
<feature type="region of interest" description="Disordered" evidence="1">
    <location>
        <begin position="1"/>
        <end position="53"/>
    </location>
</feature>
<keyword evidence="3" id="KW-1185">Reference proteome</keyword>
<comment type="caution">
    <text evidence="2">The sequence shown here is derived from an EMBL/GenBank/DDBJ whole genome shotgun (WGS) entry which is preliminary data.</text>
</comment>
<reference evidence="2 3" key="1">
    <citation type="journal article" date="2024" name="Plant Biotechnol. J.">
        <title>Dendrobium thyrsiflorum genome and its molecular insights into genes involved in important horticultural traits.</title>
        <authorList>
            <person name="Chen B."/>
            <person name="Wang J.Y."/>
            <person name="Zheng P.J."/>
            <person name="Li K.L."/>
            <person name="Liang Y.M."/>
            <person name="Chen X.F."/>
            <person name="Zhang C."/>
            <person name="Zhao X."/>
            <person name="He X."/>
            <person name="Zhang G.Q."/>
            <person name="Liu Z.J."/>
            <person name="Xu Q."/>
        </authorList>
    </citation>
    <scope>NUCLEOTIDE SEQUENCE [LARGE SCALE GENOMIC DNA]</scope>
    <source>
        <strain evidence="2">GZMU011</strain>
    </source>
</reference>
<name>A0ABD0V460_DENTH</name>
<feature type="compositionally biased region" description="Basic and acidic residues" evidence="1">
    <location>
        <begin position="217"/>
        <end position="234"/>
    </location>
</feature>
<dbReference type="Proteomes" id="UP001552299">
    <property type="component" value="Unassembled WGS sequence"/>
</dbReference>
<feature type="region of interest" description="Disordered" evidence="1">
    <location>
        <begin position="203"/>
        <end position="257"/>
    </location>
</feature>
<evidence type="ECO:0000256" key="1">
    <source>
        <dbReference type="SAM" id="MobiDB-lite"/>
    </source>
</evidence>
<organism evidence="2 3">
    <name type="scientific">Dendrobium thyrsiflorum</name>
    <name type="common">Pinecone-like raceme dendrobium</name>
    <name type="synonym">Orchid</name>
    <dbReference type="NCBI Taxonomy" id="117978"/>
    <lineage>
        <taxon>Eukaryota</taxon>
        <taxon>Viridiplantae</taxon>
        <taxon>Streptophyta</taxon>
        <taxon>Embryophyta</taxon>
        <taxon>Tracheophyta</taxon>
        <taxon>Spermatophyta</taxon>
        <taxon>Magnoliopsida</taxon>
        <taxon>Liliopsida</taxon>
        <taxon>Asparagales</taxon>
        <taxon>Orchidaceae</taxon>
        <taxon>Epidendroideae</taxon>
        <taxon>Malaxideae</taxon>
        <taxon>Dendrobiinae</taxon>
        <taxon>Dendrobium</taxon>
    </lineage>
</organism>
<evidence type="ECO:0000313" key="2">
    <source>
        <dbReference type="EMBL" id="KAL0920014.1"/>
    </source>
</evidence>
<evidence type="ECO:0000313" key="3">
    <source>
        <dbReference type="Proteomes" id="UP001552299"/>
    </source>
</evidence>
<feature type="region of interest" description="Disordered" evidence="1">
    <location>
        <begin position="58"/>
        <end position="77"/>
    </location>
</feature>
<gene>
    <name evidence="2" type="ORF">M5K25_009114</name>
</gene>
<dbReference type="EMBL" id="JANQDX010000008">
    <property type="protein sequence ID" value="KAL0920014.1"/>
    <property type="molecule type" value="Genomic_DNA"/>
</dbReference>
<proteinExistence type="predicted"/>
<accession>A0ABD0V460</accession>
<protein>
    <submittedName>
        <fullName evidence="2">Uncharacterized protein</fullName>
    </submittedName>
</protein>
<sequence length="257" mass="29855">MANRRSNRILGASRSNSHHSRNQSMNHGHQISASFHPRGQNAAGEGTSSPSLEDRIRKMEESQGRSFNSCETRNNRRKHDKKRFFSLEIHQEWMMFNPNIFMQRFLFLRQGGTRSHAKITNLLILQVLPILPTQESKSRTRSAAGRFKPQFQLPNDTQKLIKPSVIKGFDINRPFKPLRNIPDLSLIYKSCHSQKSINRALILLEKGPNQEKRKRRREEEKEKTPPRPPPEFRRAAPLTPEFCRAAPFTPEFRRASP</sequence>